<feature type="transmembrane region" description="Helical" evidence="8">
    <location>
        <begin position="40"/>
        <end position="66"/>
    </location>
</feature>
<accession>A0ABN3GFN4</accession>
<keyword evidence="10" id="KW-1185">Reference proteome</keyword>
<organism evidence="9 10">
    <name type="scientific">Dactylosporangium salmoneum</name>
    <dbReference type="NCBI Taxonomy" id="53361"/>
    <lineage>
        <taxon>Bacteria</taxon>
        <taxon>Bacillati</taxon>
        <taxon>Actinomycetota</taxon>
        <taxon>Actinomycetes</taxon>
        <taxon>Micromonosporales</taxon>
        <taxon>Micromonosporaceae</taxon>
        <taxon>Dactylosporangium</taxon>
    </lineage>
</organism>
<dbReference type="Proteomes" id="UP001501444">
    <property type="component" value="Unassembled WGS sequence"/>
</dbReference>
<evidence type="ECO:0000313" key="9">
    <source>
        <dbReference type="EMBL" id="GAA2350471.1"/>
    </source>
</evidence>
<evidence type="ECO:0000256" key="1">
    <source>
        <dbReference type="ARBA" id="ARBA00004651"/>
    </source>
</evidence>
<evidence type="ECO:0000256" key="5">
    <source>
        <dbReference type="ARBA" id="ARBA00022989"/>
    </source>
</evidence>
<evidence type="ECO:0000256" key="3">
    <source>
        <dbReference type="ARBA" id="ARBA00022679"/>
    </source>
</evidence>
<dbReference type="InterPro" id="IPR018584">
    <property type="entry name" value="GT87"/>
</dbReference>
<comment type="subcellular location">
    <subcellularLocation>
        <location evidence="1">Cell membrane</location>
        <topology evidence="1">Multi-pass membrane protein</topology>
    </subcellularLocation>
</comment>
<dbReference type="EMBL" id="BAAARV010000029">
    <property type="protein sequence ID" value="GAA2350471.1"/>
    <property type="molecule type" value="Genomic_DNA"/>
</dbReference>
<comment type="caution">
    <text evidence="9">The sequence shown here is derived from an EMBL/GenBank/DDBJ whole genome shotgun (WGS) entry which is preliminary data.</text>
</comment>
<feature type="transmembrane region" description="Helical" evidence="8">
    <location>
        <begin position="341"/>
        <end position="358"/>
    </location>
</feature>
<protein>
    <recommendedName>
        <fullName evidence="11">DUF2029 domain-containing protein</fullName>
    </recommendedName>
</protein>
<comment type="similarity">
    <text evidence="7">Belongs to the glycosyltransferase 87 family.</text>
</comment>
<evidence type="ECO:0008006" key="11">
    <source>
        <dbReference type="Google" id="ProtNLM"/>
    </source>
</evidence>
<evidence type="ECO:0000256" key="7">
    <source>
        <dbReference type="ARBA" id="ARBA00024033"/>
    </source>
</evidence>
<evidence type="ECO:0000256" key="6">
    <source>
        <dbReference type="ARBA" id="ARBA00023136"/>
    </source>
</evidence>
<keyword evidence="2" id="KW-1003">Cell membrane</keyword>
<name>A0ABN3GFN4_9ACTN</name>
<keyword evidence="3" id="KW-0808">Transferase</keyword>
<sequence length="421" mass="44511">MEAWSPPEAETTLNAGGGRFSGASAGRAYLRPVLLRPRTLACLVLGWAVAWFALMALGGGSSWRFFAEGAGALADVDDAVRGGLHLYAGAPVLQIGPLTFLAVLLLQAPAGAVAALAGWQVLGAAAGLLVLWLARGLVPRWRRHEGWLALGAACFMPVWMFLAVGVAHLDDVLALLLSVAALRTARDGRAALTGLLLGLAADAKPWAVGFAAMLLLLPGWRRGLTAAAVLAAAVAAAWLPFFAADPHTSNAVRYTIQNVPVSALHALGVHDPRTPPWDRPAQLALALALGAVAVWRGHWPAIPLLTVASRLVLEPGGNKYYIAGVVVGTIIWDYAGSRHDVPWWTMSACLGLFVARWVPMPDPVHGWLLVAFFAAACALLLGRPDFSHAILSRIGDRSYPDGKGCPQRVARLNASVRERTP</sequence>
<feature type="transmembrane region" description="Helical" evidence="8">
    <location>
        <begin position="113"/>
        <end position="134"/>
    </location>
</feature>
<reference evidence="9 10" key="1">
    <citation type="journal article" date="2019" name="Int. J. Syst. Evol. Microbiol.">
        <title>The Global Catalogue of Microorganisms (GCM) 10K type strain sequencing project: providing services to taxonomists for standard genome sequencing and annotation.</title>
        <authorList>
            <consortium name="The Broad Institute Genomics Platform"/>
            <consortium name="The Broad Institute Genome Sequencing Center for Infectious Disease"/>
            <person name="Wu L."/>
            <person name="Ma J."/>
        </authorList>
    </citation>
    <scope>NUCLEOTIDE SEQUENCE [LARGE SCALE GENOMIC DNA]</scope>
    <source>
        <strain evidence="9 10">JCM 3272</strain>
    </source>
</reference>
<proteinExistence type="inferred from homology"/>
<evidence type="ECO:0000256" key="4">
    <source>
        <dbReference type="ARBA" id="ARBA00022692"/>
    </source>
</evidence>
<gene>
    <name evidence="9" type="ORF">GCM10010170_040080</name>
</gene>
<feature type="transmembrane region" description="Helical" evidence="8">
    <location>
        <begin position="364"/>
        <end position="382"/>
    </location>
</feature>
<evidence type="ECO:0000313" key="10">
    <source>
        <dbReference type="Proteomes" id="UP001501444"/>
    </source>
</evidence>
<keyword evidence="5 8" id="KW-1133">Transmembrane helix</keyword>
<feature type="transmembrane region" description="Helical" evidence="8">
    <location>
        <begin position="86"/>
        <end position="106"/>
    </location>
</feature>
<feature type="transmembrane region" description="Helical" evidence="8">
    <location>
        <begin position="223"/>
        <end position="244"/>
    </location>
</feature>
<dbReference type="Pfam" id="PF09594">
    <property type="entry name" value="GT87"/>
    <property type="match status" value="1"/>
</dbReference>
<feature type="transmembrane region" description="Helical" evidence="8">
    <location>
        <begin position="146"/>
        <end position="169"/>
    </location>
</feature>
<evidence type="ECO:0000256" key="8">
    <source>
        <dbReference type="SAM" id="Phobius"/>
    </source>
</evidence>
<keyword evidence="6 8" id="KW-0472">Membrane</keyword>
<evidence type="ECO:0000256" key="2">
    <source>
        <dbReference type="ARBA" id="ARBA00022475"/>
    </source>
</evidence>
<keyword evidence="4 8" id="KW-0812">Transmembrane</keyword>